<dbReference type="PANTHER" id="PTHR11136:SF0">
    <property type="entry name" value="DIHYDROFOLATE SYNTHETASE-RELATED"/>
    <property type="match status" value="1"/>
</dbReference>
<dbReference type="UniPathway" id="UPA00850"/>
<dbReference type="GO" id="GO:0046872">
    <property type="term" value="F:metal ion binding"/>
    <property type="evidence" value="ECO:0007669"/>
    <property type="project" value="UniProtKB-KW"/>
</dbReference>
<keyword evidence="7" id="KW-0554">One-carbon metabolism</keyword>
<evidence type="ECO:0000256" key="5">
    <source>
        <dbReference type="ARBA" id="ARBA00022840"/>
    </source>
</evidence>
<dbReference type="EC" id="6.3.2.12" evidence="7"/>
<dbReference type="Gene3D" id="3.40.1190.10">
    <property type="entry name" value="Mur-like, catalytic domain"/>
    <property type="match status" value="1"/>
</dbReference>
<evidence type="ECO:0000256" key="7">
    <source>
        <dbReference type="PIRNR" id="PIRNR001563"/>
    </source>
</evidence>
<dbReference type="FunFam" id="3.40.1190.10:FF:000010">
    <property type="entry name" value="Dihydrofolate synthetase"/>
    <property type="match status" value="1"/>
</dbReference>
<reference evidence="8 9" key="1">
    <citation type="journal article" date="2011" name="Proc. Natl. Acad. Sci. U.S.A.">
        <title>Comparative genomics of xylose-fermenting fungi for enhanced biofuel production.</title>
        <authorList>
            <person name="Wohlbach D.J."/>
            <person name="Kuo A."/>
            <person name="Sato T.K."/>
            <person name="Potts K.M."/>
            <person name="Salamov A.A."/>
            <person name="LaButti K.M."/>
            <person name="Sun H."/>
            <person name="Clum A."/>
            <person name="Pangilinan J.L."/>
            <person name="Lindquist E.A."/>
            <person name="Lucas S."/>
            <person name="Lapidus A."/>
            <person name="Jin M."/>
            <person name="Gunawan C."/>
            <person name="Balan V."/>
            <person name="Dale B.E."/>
            <person name="Jeffries T.W."/>
            <person name="Zinkel R."/>
            <person name="Barry K.W."/>
            <person name="Grigoriev I.V."/>
            <person name="Gasch A.P."/>
        </authorList>
    </citation>
    <scope>NUCLEOTIDE SEQUENCE [LARGE SCALE GENOMIC DNA]</scope>
    <source>
        <strain evidence="9">ATCC 10573 / BCRC 21748 / CBS 615 / JCM 9827 / NBRC 10315 / NRRL Y-1498 / VKM Y-70</strain>
    </source>
</reference>
<proteinExistence type="inferred from homology"/>
<dbReference type="EMBL" id="GL996528">
    <property type="protein sequence ID" value="EGV60690.1"/>
    <property type="molecule type" value="Genomic_DNA"/>
</dbReference>
<dbReference type="PANTHER" id="PTHR11136">
    <property type="entry name" value="FOLYLPOLYGLUTAMATE SYNTHASE-RELATED"/>
    <property type="match status" value="1"/>
</dbReference>
<evidence type="ECO:0000256" key="2">
    <source>
        <dbReference type="ARBA" id="ARBA00022598"/>
    </source>
</evidence>
<dbReference type="Proteomes" id="UP000000707">
    <property type="component" value="Unassembled WGS sequence"/>
</dbReference>
<evidence type="ECO:0000313" key="8">
    <source>
        <dbReference type="EMBL" id="EGV60690.1"/>
    </source>
</evidence>
<evidence type="ECO:0000256" key="4">
    <source>
        <dbReference type="ARBA" id="ARBA00022741"/>
    </source>
</evidence>
<dbReference type="SUPFAM" id="SSF53623">
    <property type="entry name" value="MurD-like peptide ligases, catalytic domain"/>
    <property type="match status" value="1"/>
</dbReference>
<dbReference type="PROSITE" id="PS01012">
    <property type="entry name" value="FOLYLPOLYGLU_SYNT_2"/>
    <property type="match status" value="1"/>
</dbReference>
<keyword evidence="5 7" id="KW-0067">ATP-binding</keyword>
<dbReference type="OrthoDB" id="5212574at2759"/>
<dbReference type="PIRSF" id="PIRSF001563">
    <property type="entry name" value="Folylpolyglu_synth"/>
    <property type="match status" value="1"/>
</dbReference>
<dbReference type="GO" id="GO:0005829">
    <property type="term" value="C:cytosol"/>
    <property type="evidence" value="ECO:0007669"/>
    <property type="project" value="TreeGrafter"/>
</dbReference>
<dbReference type="InterPro" id="IPR001645">
    <property type="entry name" value="Folylpolyglutamate_synth"/>
</dbReference>
<evidence type="ECO:0000256" key="6">
    <source>
        <dbReference type="ARBA" id="ARBA00022842"/>
    </source>
</evidence>
<comment type="catalytic activity">
    <reaction evidence="7">
        <text>7,8-dihydropteroate + L-glutamate + ATP = 7,8-dihydrofolate + ADP + phosphate + H(+)</text>
        <dbReference type="Rhea" id="RHEA:23584"/>
        <dbReference type="ChEBI" id="CHEBI:15378"/>
        <dbReference type="ChEBI" id="CHEBI:17839"/>
        <dbReference type="ChEBI" id="CHEBI:29985"/>
        <dbReference type="ChEBI" id="CHEBI:30616"/>
        <dbReference type="ChEBI" id="CHEBI:43474"/>
        <dbReference type="ChEBI" id="CHEBI:57451"/>
        <dbReference type="ChEBI" id="CHEBI:456216"/>
        <dbReference type="EC" id="6.3.2.12"/>
    </reaction>
</comment>
<dbReference type="InterPro" id="IPR036615">
    <property type="entry name" value="Mur_ligase_C_dom_sf"/>
</dbReference>
<dbReference type="AlphaFoldDB" id="G3BFG9"/>
<dbReference type="SUPFAM" id="SSF53244">
    <property type="entry name" value="MurD-like peptide ligases, peptide-binding domain"/>
    <property type="match status" value="1"/>
</dbReference>
<dbReference type="HOGENOM" id="CLU_015869_1_1_1"/>
<dbReference type="GO" id="GO:0004326">
    <property type="term" value="F:tetrahydrofolylpolyglutamate synthase activity"/>
    <property type="evidence" value="ECO:0007669"/>
    <property type="project" value="InterPro"/>
</dbReference>
<dbReference type="InterPro" id="IPR018109">
    <property type="entry name" value="Folylpolyglutamate_synth_CS"/>
</dbReference>
<gene>
    <name evidence="8" type="ORF">CANTEDRAFT_116748</name>
</gene>
<evidence type="ECO:0000313" key="9">
    <source>
        <dbReference type="Proteomes" id="UP000000707"/>
    </source>
</evidence>
<evidence type="ECO:0000256" key="3">
    <source>
        <dbReference type="ARBA" id="ARBA00022723"/>
    </source>
</evidence>
<organism evidence="9">
    <name type="scientific">Candida tenuis (strain ATCC 10573 / BCRC 21748 / CBS 615 / JCM 9827 / NBRC 10315 / NRRL Y-1498 / VKM Y-70)</name>
    <name type="common">Yeast</name>
    <name type="synonym">Yamadazyma tenuis</name>
    <dbReference type="NCBI Taxonomy" id="590646"/>
    <lineage>
        <taxon>Eukaryota</taxon>
        <taxon>Fungi</taxon>
        <taxon>Dikarya</taxon>
        <taxon>Ascomycota</taxon>
        <taxon>Saccharomycotina</taxon>
        <taxon>Pichiomycetes</taxon>
        <taxon>Debaryomycetaceae</taxon>
        <taxon>Yamadazyma</taxon>
    </lineage>
</organism>
<dbReference type="NCBIfam" id="TIGR01499">
    <property type="entry name" value="folC"/>
    <property type="match status" value="1"/>
</dbReference>
<keyword evidence="2 7" id="KW-0436">Ligase</keyword>
<comment type="similarity">
    <text evidence="1 7">Belongs to the folylpolyglutamate synthase family.</text>
</comment>
<evidence type="ECO:0000256" key="1">
    <source>
        <dbReference type="ARBA" id="ARBA00008276"/>
    </source>
</evidence>
<keyword evidence="3" id="KW-0479">Metal-binding</keyword>
<dbReference type="GO" id="GO:0006730">
    <property type="term" value="P:one-carbon metabolic process"/>
    <property type="evidence" value="ECO:0007669"/>
    <property type="project" value="UniProtKB-KW"/>
</dbReference>
<name>G3BFG9_CANTC</name>
<dbReference type="InterPro" id="IPR036565">
    <property type="entry name" value="Mur-like_cat_sf"/>
</dbReference>
<dbReference type="eggNOG" id="KOG2525">
    <property type="taxonomic scope" value="Eukaryota"/>
</dbReference>
<comment type="pathway">
    <text evidence="7">Cofactor biosynthesis; tetrahydrofolylpolyglutamate biosynthesis.</text>
</comment>
<protein>
    <recommendedName>
        <fullName evidence="7">Dihydrofolate synthetase</fullName>
        <ecNumber evidence="7">6.3.2.12</ecNumber>
    </recommendedName>
</protein>
<dbReference type="STRING" id="590646.G3BFG9"/>
<keyword evidence="4 7" id="KW-0547">Nucleotide-binding</keyword>
<dbReference type="GO" id="GO:0008841">
    <property type="term" value="F:dihydrofolate synthase activity"/>
    <property type="evidence" value="ECO:0007669"/>
    <property type="project" value="UniProtKB-EC"/>
</dbReference>
<dbReference type="GO" id="GO:0005524">
    <property type="term" value="F:ATP binding"/>
    <property type="evidence" value="ECO:0007669"/>
    <property type="project" value="UniProtKB-KW"/>
</dbReference>
<dbReference type="Gene3D" id="3.90.190.20">
    <property type="entry name" value="Mur ligase, C-terminal domain"/>
    <property type="match status" value="1"/>
</dbReference>
<dbReference type="GO" id="GO:0005739">
    <property type="term" value="C:mitochondrion"/>
    <property type="evidence" value="ECO:0007669"/>
    <property type="project" value="TreeGrafter"/>
</dbReference>
<keyword evidence="9" id="KW-1185">Reference proteome</keyword>
<keyword evidence="6" id="KW-0460">Magnesium</keyword>
<sequence length="426" mass="46475">MGINLALTRISRLLSILGNPHVSSYKSIHIAGTNGKGSTVAYISSILTASRIRNGRFTSPHLLYYNDCISINNETYPLGKFHEVSELVKQQNKIHDVGCTEFELLTVTAFKIFELEKVEYAVIEVGLGGRLDATNVLEPFGGQHKGGVIVCGITKIGIDHEQFLGSTLSEIASEKAGIIKTGIPCVVDGTNSEEVLETIRQKAAECGSTVHIVNGTTSSSFSEYTQEQVQDLRSKSPLKGNYQLQNLSVALRLVELLKAKFSSQITKESVANGVASVVWPGRLQSVRYRGVDMLIDGAHNESAAQELGTYLQSYRDEEGLIMVVALSKGKSVENLVKYIANQQKDSIIGTKFSRPEGMPWVSSYGVEEVIMAAKPHFKDVIESDDSQTVQDILDRIVALKAQGDSRKVVVCGSLYLCSDVLRLVNS</sequence>
<accession>G3BFG9</accession>
<dbReference type="GeneID" id="18248430"/>
<dbReference type="KEGG" id="cten:18248430"/>